<dbReference type="SUPFAM" id="SSF54427">
    <property type="entry name" value="NTF2-like"/>
    <property type="match status" value="1"/>
</dbReference>
<name>A0A0L0N5T4_TOLOC</name>
<evidence type="ECO:0008006" key="5">
    <source>
        <dbReference type="Google" id="ProtNLM"/>
    </source>
</evidence>
<comment type="caution">
    <text evidence="3">The sequence shown here is derived from an EMBL/GenBank/DDBJ whole genome shotgun (WGS) entry which is preliminary data.</text>
</comment>
<feature type="compositionally biased region" description="Basic and acidic residues" evidence="1">
    <location>
        <begin position="378"/>
        <end position="395"/>
    </location>
</feature>
<sequence>FWSSHGCLVPFLPLSVLLRRRPSLAAGCKQTTCSCLPSLNLASAAASASQRHRRSLPHHTKQNTPRNQTTTSALRALARAMAAAAYKKFLAAPNSSLLADKATLHYVTTTTAFFGATDIIKHLNSLQKQVKTKKQDALLVIDGRNAIAVEVDTTLEFQTSGGAYLPGLDDNFLTDRVAHLAIMHIVSFDDDGKIVQIRQQWDQGSLLKQLDIIGRTGRNWPIRDSREQLTMIQSCLKAVGTGPVSTSQDHNEVIIRTRGNSTNALRDPHASLQLFGNREELEAAEASSVVSPYAGSRPRQRGFAEILGDDGDGAHRDRSMSPSKAGQGKNYQPMRIFDGNQEHKDEDETPKGGKNYIRPNPNKYEHFDFADGSDPQDQPERGVSNDERPKSKHDSQWSFNDFMTPAKPQPSKSFRSQDDRHWDTEVSNMEESEKPVGKGRRDAETHFELQDDGERVPRQERPGTKPRGSTHNEGLGLYKNNLFNQEGAGATPGAKPLGNITNLKDRTKDFDPHFAMADASPSQQDPHRSQQVPEGRMKAVQMMDANWSSYDQSPASQKENQPRGETLEDAKIHIAGDGMGGKKGTNRDWLYSETIEQELPKAFASRKGNAAASQRTGASSEDGEKIHIAGDGMGGKKGTNRDWLYGGGGELQEAPKALTSRKGNAAAAQKTQKNFWDF</sequence>
<reference evidence="3 4" key="1">
    <citation type="journal article" date="2015" name="BMC Genomics">
        <title>The genome of the truffle-parasite Tolypocladium ophioglossoides and the evolution of antifungal peptaibiotics.</title>
        <authorList>
            <person name="Quandt C.A."/>
            <person name="Bushley K.E."/>
            <person name="Spatafora J.W."/>
        </authorList>
    </citation>
    <scope>NUCLEOTIDE SEQUENCE [LARGE SCALE GENOMIC DNA]</scope>
    <source>
        <strain evidence="3 4">CBS 100239</strain>
    </source>
</reference>
<feature type="compositionally biased region" description="Polar residues" evidence="1">
    <location>
        <begin position="520"/>
        <end position="532"/>
    </location>
</feature>
<feature type="compositionally biased region" description="Basic and acidic residues" evidence="1">
    <location>
        <begin position="431"/>
        <end position="463"/>
    </location>
</feature>
<keyword evidence="4" id="KW-1185">Reference proteome</keyword>
<feature type="non-terminal residue" evidence="3">
    <location>
        <position position="1"/>
    </location>
</feature>
<evidence type="ECO:0000313" key="4">
    <source>
        <dbReference type="Proteomes" id="UP000036947"/>
    </source>
</evidence>
<dbReference type="Gene3D" id="3.10.450.50">
    <property type="match status" value="1"/>
</dbReference>
<feature type="region of interest" description="Disordered" evidence="1">
    <location>
        <begin position="602"/>
        <end position="678"/>
    </location>
</feature>
<dbReference type="Proteomes" id="UP000036947">
    <property type="component" value="Unassembled WGS sequence"/>
</dbReference>
<feature type="compositionally biased region" description="Basic and acidic residues" evidence="1">
    <location>
        <begin position="503"/>
        <end position="512"/>
    </location>
</feature>
<feature type="region of interest" description="Disordered" evidence="1">
    <location>
        <begin position="50"/>
        <end position="70"/>
    </location>
</feature>
<dbReference type="STRING" id="1163406.A0A0L0N5T4"/>
<evidence type="ECO:0000313" key="3">
    <source>
        <dbReference type="EMBL" id="KND89432.1"/>
    </source>
</evidence>
<feature type="region of interest" description="Disordered" evidence="1">
    <location>
        <begin position="287"/>
        <end position="586"/>
    </location>
</feature>
<feature type="signal peptide" evidence="2">
    <location>
        <begin position="1"/>
        <end position="25"/>
    </location>
</feature>
<feature type="compositionally biased region" description="Basic and acidic residues" evidence="1">
    <location>
        <begin position="560"/>
        <end position="574"/>
    </location>
</feature>
<gene>
    <name evidence="3" type="ORF">TOPH_05930</name>
</gene>
<dbReference type="OrthoDB" id="1162399at2759"/>
<feature type="compositionally biased region" description="Basic and acidic residues" evidence="1">
    <location>
        <begin position="415"/>
        <end position="424"/>
    </location>
</feature>
<dbReference type="AlphaFoldDB" id="A0A0L0N5T4"/>
<feature type="chain" id="PRO_5005544831" description="NTF2-like protein" evidence="2">
    <location>
        <begin position="26"/>
        <end position="678"/>
    </location>
</feature>
<feature type="compositionally biased region" description="Polar residues" evidence="1">
    <location>
        <begin position="669"/>
        <end position="678"/>
    </location>
</feature>
<organism evidence="3 4">
    <name type="scientific">Tolypocladium ophioglossoides (strain CBS 100239)</name>
    <name type="common">Snaketongue truffleclub</name>
    <name type="synonym">Elaphocordyceps ophioglossoides</name>
    <dbReference type="NCBI Taxonomy" id="1163406"/>
    <lineage>
        <taxon>Eukaryota</taxon>
        <taxon>Fungi</taxon>
        <taxon>Dikarya</taxon>
        <taxon>Ascomycota</taxon>
        <taxon>Pezizomycotina</taxon>
        <taxon>Sordariomycetes</taxon>
        <taxon>Hypocreomycetidae</taxon>
        <taxon>Hypocreales</taxon>
        <taxon>Ophiocordycipitaceae</taxon>
        <taxon>Tolypocladium</taxon>
    </lineage>
</organism>
<dbReference type="EMBL" id="LFRF01000018">
    <property type="protein sequence ID" value="KND89432.1"/>
    <property type="molecule type" value="Genomic_DNA"/>
</dbReference>
<evidence type="ECO:0000256" key="2">
    <source>
        <dbReference type="SAM" id="SignalP"/>
    </source>
</evidence>
<feature type="compositionally biased region" description="Basic residues" evidence="1">
    <location>
        <begin position="50"/>
        <end position="61"/>
    </location>
</feature>
<proteinExistence type="predicted"/>
<keyword evidence="2" id="KW-0732">Signal</keyword>
<dbReference type="InterPro" id="IPR032710">
    <property type="entry name" value="NTF2-like_dom_sf"/>
</dbReference>
<accession>A0A0L0N5T4</accession>
<protein>
    <recommendedName>
        <fullName evidence="5">NTF2-like protein</fullName>
    </recommendedName>
</protein>
<evidence type="ECO:0000256" key="1">
    <source>
        <dbReference type="SAM" id="MobiDB-lite"/>
    </source>
</evidence>
<feature type="compositionally biased region" description="Basic and acidic residues" evidence="1">
    <location>
        <begin position="340"/>
        <end position="351"/>
    </location>
</feature>
<feature type="compositionally biased region" description="Polar residues" evidence="1">
    <location>
        <begin position="546"/>
        <end position="559"/>
    </location>
</feature>